<comment type="function">
    <text evidence="5">Responsible for synthesis of pseudouridine from uracil-55 in the psi GC loop of transfer RNAs.</text>
</comment>
<evidence type="ECO:0000256" key="3">
    <source>
        <dbReference type="ARBA" id="ARBA00022694"/>
    </source>
</evidence>
<dbReference type="EC" id="5.4.99.25" evidence="5"/>
<accession>A0A371JII3</accession>
<dbReference type="GO" id="GO:0003723">
    <property type="term" value="F:RNA binding"/>
    <property type="evidence" value="ECO:0007669"/>
    <property type="project" value="InterPro"/>
</dbReference>
<comment type="caution">
    <text evidence="8">The sequence shown here is derived from an EMBL/GenBank/DDBJ whole genome shotgun (WGS) entry which is preliminary data.</text>
</comment>
<evidence type="ECO:0000313" key="9">
    <source>
        <dbReference type="Proteomes" id="UP000216411"/>
    </source>
</evidence>
<evidence type="ECO:0000256" key="4">
    <source>
        <dbReference type="ARBA" id="ARBA00023235"/>
    </source>
</evidence>
<dbReference type="HAMAP" id="MF_01080">
    <property type="entry name" value="TruB_bact"/>
    <property type="match status" value="1"/>
</dbReference>
<dbReference type="GO" id="GO:0031119">
    <property type="term" value="P:tRNA pseudouridine synthesis"/>
    <property type="evidence" value="ECO:0007669"/>
    <property type="project" value="UniProtKB-UniRule"/>
</dbReference>
<dbReference type="InterPro" id="IPR032819">
    <property type="entry name" value="TruB_C"/>
</dbReference>
<proteinExistence type="inferred from homology"/>
<feature type="domain" description="tRNA pseudouridylate synthase B C-terminal" evidence="7">
    <location>
        <begin position="172"/>
        <end position="230"/>
    </location>
</feature>
<keyword evidence="9" id="KW-1185">Reference proteome</keyword>
<dbReference type="Pfam" id="PF16198">
    <property type="entry name" value="TruB_C_2"/>
    <property type="match status" value="1"/>
</dbReference>
<dbReference type="Proteomes" id="UP000216411">
    <property type="component" value="Unassembled WGS sequence"/>
</dbReference>
<evidence type="ECO:0000259" key="7">
    <source>
        <dbReference type="Pfam" id="PF16198"/>
    </source>
</evidence>
<evidence type="ECO:0000256" key="5">
    <source>
        <dbReference type="HAMAP-Rule" id="MF_01080"/>
    </source>
</evidence>
<dbReference type="GO" id="GO:0160148">
    <property type="term" value="F:tRNA pseudouridine(55) synthase activity"/>
    <property type="evidence" value="ECO:0007669"/>
    <property type="project" value="UniProtKB-EC"/>
</dbReference>
<dbReference type="GO" id="GO:1990481">
    <property type="term" value="P:mRNA pseudouridine synthesis"/>
    <property type="evidence" value="ECO:0007669"/>
    <property type="project" value="TreeGrafter"/>
</dbReference>
<dbReference type="AlphaFoldDB" id="A0A371JII3"/>
<dbReference type="InterPro" id="IPR014780">
    <property type="entry name" value="tRNA_psdUridine_synth_TruB"/>
</dbReference>
<evidence type="ECO:0000256" key="1">
    <source>
        <dbReference type="ARBA" id="ARBA00000385"/>
    </source>
</evidence>
<sequence>MYNGILNVYKERGYTSHDVVAKLRGILKQKKIGHTGTLDPDAEGVLPICLGKGTKLCDMLEDHNKIYQAVLLLGQSTDTQDISGKVLQRQNINCSEKEVAEAINSFVGDYNQIPPMYSALKVNGKKLYELAREGITIERNARTVIIYHIEIEEIHLPRVKFLVSCSKGTYIRTLCHDIGENLGCFGCMEQLVRTKANGFDISNSLKLDEIEDLRDKNSLEEKIMPIDRVFQAYPVVIIDKKFDKLIYNGNQLKKECVKNTKVLENDCSKVRIYDESKSFIGIYEYNSEKEQFNPVKMFLGD</sequence>
<evidence type="ECO:0000313" key="8">
    <source>
        <dbReference type="EMBL" id="RDY32552.1"/>
    </source>
</evidence>
<gene>
    <name evidence="5" type="primary">truB</name>
    <name evidence="8" type="ORF">CG710_003735</name>
</gene>
<comment type="similarity">
    <text evidence="2 5">Belongs to the pseudouridine synthase TruB family. Type 1 subfamily.</text>
</comment>
<dbReference type="NCBIfam" id="TIGR00431">
    <property type="entry name" value="TruB"/>
    <property type="match status" value="1"/>
</dbReference>
<feature type="active site" description="Nucleophile" evidence="5">
    <location>
        <position position="39"/>
    </location>
</feature>
<dbReference type="PANTHER" id="PTHR13767:SF2">
    <property type="entry name" value="PSEUDOURIDYLATE SYNTHASE TRUB1"/>
    <property type="match status" value="1"/>
</dbReference>
<protein>
    <recommendedName>
        <fullName evidence="5">tRNA pseudouridine synthase B</fullName>
        <ecNumber evidence="5">5.4.99.25</ecNumber>
    </recommendedName>
    <alternativeName>
        <fullName evidence="5">tRNA pseudouridine(55) synthase</fullName>
        <shortName evidence="5">Psi55 synthase</shortName>
    </alternativeName>
    <alternativeName>
        <fullName evidence="5">tRNA pseudouridylate synthase</fullName>
    </alternativeName>
    <alternativeName>
        <fullName evidence="5">tRNA-uridine isomerase</fullName>
    </alternativeName>
</protein>
<keyword evidence="4 5" id="KW-0413">Isomerase</keyword>
<name>A0A371JII3_9FIRM</name>
<dbReference type="RefSeq" id="WP_094379534.1">
    <property type="nucleotide sequence ID" value="NZ_NOKA02000003.1"/>
</dbReference>
<dbReference type="OrthoDB" id="9802309at2"/>
<feature type="domain" description="Pseudouridine synthase II N-terminal" evidence="6">
    <location>
        <begin position="24"/>
        <end position="171"/>
    </location>
</feature>
<reference evidence="8 9" key="1">
    <citation type="journal article" date="2017" name="Genome Announc.">
        <title>Draft Genome Sequence of a Sporulating and Motile Strain of Lachnotalea glycerini Isolated from Water in Quebec City, Canada.</title>
        <authorList>
            <person name="Maheux A.F."/>
            <person name="Boudreau D.K."/>
            <person name="Berube E."/>
            <person name="Boissinot M."/>
            <person name="Raymond F."/>
            <person name="Brodeur S."/>
            <person name="Corbeil J."/>
            <person name="Isabel S."/>
            <person name="Omar R.F."/>
            <person name="Bergeron M.G."/>
        </authorList>
    </citation>
    <scope>NUCLEOTIDE SEQUENCE [LARGE SCALE GENOMIC DNA]</scope>
    <source>
        <strain evidence="8 9">CCRI-19302</strain>
    </source>
</reference>
<dbReference type="SUPFAM" id="SSF55120">
    <property type="entry name" value="Pseudouridine synthase"/>
    <property type="match status" value="1"/>
</dbReference>
<keyword evidence="3 5" id="KW-0819">tRNA processing</keyword>
<organism evidence="8 9">
    <name type="scientific">Lachnotalea glycerini</name>
    <dbReference type="NCBI Taxonomy" id="1763509"/>
    <lineage>
        <taxon>Bacteria</taxon>
        <taxon>Bacillati</taxon>
        <taxon>Bacillota</taxon>
        <taxon>Clostridia</taxon>
        <taxon>Lachnospirales</taxon>
        <taxon>Lachnospiraceae</taxon>
        <taxon>Lachnotalea</taxon>
    </lineage>
</organism>
<dbReference type="EMBL" id="NOKA02000003">
    <property type="protein sequence ID" value="RDY32552.1"/>
    <property type="molecule type" value="Genomic_DNA"/>
</dbReference>
<dbReference type="InterPro" id="IPR002501">
    <property type="entry name" value="PsdUridine_synth_N"/>
</dbReference>
<evidence type="ECO:0000256" key="2">
    <source>
        <dbReference type="ARBA" id="ARBA00005642"/>
    </source>
</evidence>
<dbReference type="PANTHER" id="PTHR13767">
    <property type="entry name" value="TRNA-PSEUDOURIDINE SYNTHASE"/>
    <property type="match status" value="1"/>
</dbReference>
<dbReference type="FunFam" id="3.30.2350.10:FF:000011">
    <property type="entry name" value="tRNA pseudouridine synthase B"/>
    <property type="match status" value="1"/>
</dbReference>
<dbReference type="Pfam" id="PF01509">
    <property type="entry name" value="TruB_N"/>
    <property type="match status" value="1"/>
</dbReference>
<evidence type="ECO:0000259" key="6">
    <source>
        <dbReference type="Pfam" id="PF01509"/>
    </source>
</evidence>
<dbReference type="CDD" id="cd02573">
    <property type="entry name" value="PseudoU_synth_EcTruB"/>
    <property type="match status" value="1"/>
</dbReference>
<dbReference type="InterPro" id="IPR020103">
    <property type="entry name" value="PsdUridine_synth_cat_dom_sf"/>
</dbReference>
<dbReference type="Gene3D" id="3.30.2350.10">
    <property type="entry name" value="Pseudouridine synthase"/>
    <property type="match status" value="1"/>
</dbReference>
<comment type="catalytic activity">
    <reaction evidence="1 5">
        <text>uridine(55) in tRNA = pseudouridine(55) in tRNA</text>
        <dbReference type="Rhea" id="RHEA:42532"/>
        <dbReference type="Rhea" id="RHEA-COMP:10101"/>
        <dbReference type="Rhea" id="RHEA-COMP:10102"/>
        <dbReference type="ChEBI" id="CHEBI:65314"/>
        <dbReference type="ChEBI" id="CHEBI:65315"/>
        <dbReference type="EC" id="5.4.99.25"/>
    </reaction>
</comment>